<proteinExistence type="inferred from homology"/>
<feature type="transmembrane region" description="Helical" evidence="3">
    <location>
        <begin position="147"/>
        <end position="166"/>
    </location>
</feature>
<keyword evidence="3" id="KW-1133">Transmembrane helix</keyword>
<sequence length="357" mass="37329">MNGEDGAERSHEATPQKLMQARRKGEVIRSQDIAVFASYAGALAALAALGPALAERMADLGGTLIQDAGPLSRPLRAGGAGAGGAILGEALAISGLLVAPAAGLVLAGLLAQRAVVFAPTRLAPKWQRISVLANARNKFGPSGLFEFAKSATKMVVFGGICGLFLVRNADRIVASAASDPRVLAGSLAALLAQFTVLVMLVSAAIAAADWLWQRHTHLAKNRMTRQELLDETKQAEGDPHLKGKRRRRAEEIATNRMLQDIPEAAVVVVNPTHYAVALRWSPADPSPPICVAKGVDAVAARIREAAEAAGVPIFSDPPTARALHASVEIGAAIEREHFAAVAAAIRFARSLDEGARG</sequence>
<dbReference type="InterPro" id="IPR029025">
    <property type="entry name" value="T3SS_substrate_exporter_C"/>
</dbReference>
<reference evidence="4 5" key="1">
    <citation type="submission" date="2023-04" db="EMBL/GenBank/DDBJ databases">
        <title>Jannaschia ovalis sp. nov., a marine bacterium isolated from sea tidal flat.</title>
        <authorList>
            <person name="Kwon D.Y."/>
            <person name="Kim J.-J."/>
        </authorList>
    </citation>
    <scope>NUCLEOTIDE SEQUENCE [LARGE SCALE GENOMIC DNA]</scope>
    <source>
        <strain evidence="4 5">GRR-S6-38</strain>
    </source>
</reference>
<dbReference type="RefSeq" id="WP_279967228.1">
    <property type="nucleotide sequence ID" value="NZ_CP122537.1"/>
</dbReference>
<dbReference type="Gene3D" id="6.10.250.2080">
    <property type="match status" value="1"/>
</dbReference>
<keyword evidence="5" id="KW-1185">Reference proteome</keyword>
<evidence type="ECO:0000313" key="5">
    <source>
        <dbReference type="Proteomes" id="UP001243420"/>
    </source>
</evidence>
<feature type="compositionally biased region" description="Basic and acidic residues" evidence="2">
    <location>
        <begin position="1"/>
        <end position="14"/>
    </location>
</feature>
<dbReference type="Pfam" id="PF01312">
    <property type="entry name" value="Bac_export_2"/>
    <property type="match status" value="1"/>
</dbReference>
<evidence type="ECO:0000256" key="3">
    <source>
        <dbReference type="SAM" id="Phobius"/>
    </source>
</evidence>
<feature type="region of interest" description="Disordered" evidence="2">
    <location>
        <begin position="225"/>
        <end position="247"/>
    </location>
</feature>
<accession>A0ABY8LJ09</accession>
<keyword evidence="3" id="KW-0472">Membrane</keyword>
<dbReference type="Proteomes" id="UP001243420">
    <property type="component" value="Chromosome"/>
</dbReference>
<evidence type="ECO:0000313" key="4">
    <source>
        <dbReference type="EMBL" id="WGH80174.1"/>
    </source>
</evidence>
<gene>
    <name evidence="4" type="ORF">P8627_07885</name>
</gene>
<dbReference type="PANTHER" id="PTHR30531">
    <property type="entry name" value="FLAGELLAR BIOSYNTHETIC PROTEIN FLHB"/>
    <property type="match status" value="1"/>
</dbReference>
<feature type="compositionally biased region" description="Basic and acidic residues" evidence="2">
    <location>
        <begin position="225"/>
        <end position="241"/>
    </location>
</feature>
<dbReference type="SUPFAM" id="SSF160544">
    <property type="entry name" value="EscU C-terminal domain-like"/>
    <property type="match status" value="1"/>
</dbReference>
<dbReference type="PRINTS" id="PR00950">
    <property type="entry name" value="TYPE3IMSPROT"/>
</dbReference>
<name>A0ABY8LJ09_9RHOB</name>
<keyword evidence="3" id="KW-0812">Transmembrane</keyword>
<dbReference type="InterPro" id="IPR006135">
    <property type="entry name" value="T3SS_substrate_exporter"/>
</dbReference>
<evidence type="ECO:0000256" key="1">
    <source>
        <dbReference type="ARBA" id="ARBA00010690"/>
    </source>
</evidence>
<organism evidence="4 5">
    <name type="scientific">Jannaschia ovalis</name>
    <dbReference type="NCBI Taxonomy" id="3038773"/>
    <lineage>
        <taxon>Bacteria</taxon>
        <taxon>Pseudomonadati</taxon>
        <taxon>Pseudomonadota</taxon>
        <taxon>Alphaproteobacteria</taxon>
        <taxon>Rhodobacterales</taxon>
        <taxon>Roseobacteraceae</taxon>
        <taxon>Jannaschia</taxon>
    </lineage>
</organism>
<feature type="region of interest" description="Disordered" evidence="2">
    <location>
        <begin position="1"/>
        <end position="22"/>
    </location>
</feature>
<protein>
    <submittedName>
        <fullName evidence="4">EscU/YscU/HrcU family type III secretion system export apparatus switch protein</fullName>
    </submittedName>
</protein>
<feature type="transmembrane region" description="Helical" evidence="3">
    <location>
        <begin position="33"/>
        <end position="54"/>
    </location>
</feature>
<feature type="transmembrane region" description="Helical" evidence="3">
    <location>
        <begin position="90"/>
        <end position="111"/>
    </location>
</feature>
<dbReference type="Gene3D" id="3.40.1690.10">
    <property type="entry name" value="secretion proteins EscU"/>
    <property type="match status" value="1"/>
</dbReference>
<dbReference type="PANTHER" id="PTHR30531:SF12">
    <property type="entry name" value="FLAGELLAR BIOSYNTHETIC PROTEIN FLHB"/>
    <property type="match status" value="1"/>
</dbReference>
<feature type="transmembrane region" description="Helical" evidence="3">
    <location>
        <begin position="186"/>
        <end position="212"/>
    </location>
</feature>
<evidence type="ECO:0000256" key="2">
    <source>
        <dbReference type="SAM" id="MobiDB-lite"/>
    </source>
</evidence>
<comment type="similarity">
    <text evidence="1">Belongs to the type III secretion exporter family.</text>
</comment>
<dbReference type="EMBL" id="CP122537">
    <property type="protein sequence ID" value="WGH80174.1"/>
    <property type="molecule type" value="Genomic_DNA"/>
</dbReference>